<evidence type="ECO:0000313" key="2">
    <source>
        <dbReference type="EMBL" id="GFY60615.1"/>
    </source>
</evidence>
<dbReference type="PROSITE" id="PS51257">
    <property type="entry name" value="PROKAR_LIPOPROTEIN"/>
    <property type="match status" value="1"/>
</dbReference>
<organism evidence="2 3">
    <name type="scientific">Trichonephila inaurata madagascariensis</name>
    <dbReference type="NCBI Taxonomy" id="2747483"/>
    <lineage>
        <taxon>Eukaryota</taxon>
        <taxon>Metazoa</taxon>
        <taxon>Ecdysozoa</taxon>
        <taxon>Arthropoda</taxon>
        <taxon>Chelicerata</taxon>
        <taxon>Arachnida</taxon>
        <taxon>Araneae</taxon>
        <taxon>Araneomorphae</taxon>
        <taxon>Entelegynae</taxon>
        <taxon>Araneoidea</taxon>
        <taxon>Nephilidae</taxon>
        <taxon>Trichonephila</taxon>
        <taxon>Trichonephila inaurata</taxon>
    </lineage>
</organism>
<proteinExistence type="predicted"/>
<sequence>MKYIFVCILVLALITVACEAGNSMELDQKMSNDQEDRAEFNSVEADELETRAPRSAMHWGEFPMEPFESYTTNELTLILNSEI</sequence>
<evidence type="ECO:0000313" key="3">
    <source>
        <dbReference type="Proteomes" id="UP000886998"/>
    </source>
</evidence>
<accession>A0A8X7C946</accession>
<dbReference type="Proteomes" id="UP000886998">
    <property type="component" value="Unassembled WGS sequence"/>
</dbReference>
<keyword evidence="1" id="KW-0732">Signal</keyword>
<protein>
    <submittedName>
        <fullName evidence="2">Uncharacterized protein</fullName>
    </submittedName>
</protein>
<dbReference type="AlphaFoldDB" id="A0A8X7C946"/>
<evidence type="ECO:0000256" key="1">
    <source>
        <dbReference type="SAM" id="SignalP"/>
    </source>
</evidence>
<keyword evidence="3" id="KW-1185">Reference proteome</keyword>
<comment type="caution">
    <text evidence="2">The sequence shown here is derived from an EMBL/GenBank/DDBJ whole genome shotgun (WGS) entry which is preliminary data.</text>
</comment>
<feature type="signal peptide" evidence="1">
    <location>
        <begin position="1"/>
        <end position="20"/>
    </location>
</feature>
<reference evidence="2" key="1">
    <citation type="submission" date="2020-08" db="EMBL/GenBank/DDBJ databases">
        <title>Multicomponent nature underlies the extraordinary mechanical properties of spider dragline silk.</title>
        <authorList>
            <person name="Kono N."/>
            <person name="Nakamura H."/>
            <person name="Mori M."/>
            <person name="Yoshida Y."/>
            <person name="Ohtoshi R."/>
            <person name="Malay A.D."/>
            <person name="Moran D.A.P."/>
            <person name="Tomita M."/>
            <person name="Numata K."/>
            <person name="Arakawa K."/>
        </authorList>
    </citation>
    <scope>NUCLEOTIDE SEQUENCE</scope>
</reference>
<dbReference type="EMBL" id="BMAV01013218">
    <property type="protein sequence ID" value="GFY60615.1"/>
    <property type="molecule type" value="Genomic_DNA"/>
</dbReference>
<feature type="chain" id="PRO_5036450023" evidence="1">
    <location>
        <begin position="21"/>
        <end position="83"/>
    </location>
</feature>
<name>A0A8X7C946_9ARAC</name>
<gene>
    <name evidence="2" type="ORF">TNIN_307141</name>
</gene>